<dbReference type="RefSeq" id="WP_093830009.1">
    <property type="nucleotide sequence ID" value="NZ_FOLQ01000009.1"/>
</dbReference>
<feature type="transmembrane region" description="Helical" evidence="1">
    <location>
        <begin position="118"/>
        <end position="138"/>
    </location>
</feature>
<evidence type="ECO:0008006" key="4">
    <source>
        <dbReference type="Google" id="ProtNLM"/>
    </source>
</evidence>
<keyword evidence="3" id="KW-1185">Reference proteome</keyword>
<evidence type="ECO:0000313" key="3">
    <source>
        <dbReference type="Proteomes" id="UP000198598"/>
    </source>
</evidence>
<keyword evidence="1" id="KW-0472">Membrane</keyword>
<protein>
    <recommendedName>
        <fullName evidence="4">Outer membrane protein beta-barrel domain-containing protein</fullName>
    </recommendedName>
</protein>
<organism evidence="2 3">
    <name type="scientific">Spirosoma endophyticum</name>
    <dbReference type="NCBI Taxonomy" id="662367"/>
    <lineage>
        <taxon>Bacteria</taxon>
        <taxon>Pseudomonadati</taxon>
        <taxon>Bacteroidota</taxon>
        <taxon>Cytophagia</taxon>
        <taxon>Cytophagales</taxon>
        <taxon>Cytophagaceae</taxon>
        <taxon>Spirosoma</taxon>
    </lineage>
</organism>
<reference evidence="2 3" key="1">
    <citation type="submission" date="2016-10" db="EMBL/GenBank/DDBJ databases">
        <authorList>
            <person name="de Groot N.N."/>
        </authorList>
    </citation>
    <scope>NUCLEOTIDE SEQUENCE [LARGE SCALE GENOMIC DNA]</scope>
    <source>
        <strain evidence="2 3">DSM 26130</strain>
    </source>
</reference>
<name>A0A1I1X0R1_9BACT</name>
<dbReference type="Proteomes" id="UP000198598">
    <property type="component" value="Unassembled WGS sequence"/>
</dbReference>
<evidence type="ECO:0000313" key="2">
    <source>
        <dbReference type="EMBL" id="SFE00937.1"/>
    </source>
</evidence>
<dbReference type="EMBL" id="FOLQ01000009">
    <property type="protein sequence ID" value="SFE00937.1"/>
    <property type="molecule type" value="Genomic_DNA"/>
</dbReference>
<gene>
    <name evidence="2" type="ORF">SAMN05216167_109136</name>
</gene>
<dbReference type="STRING" id="662367.SAMN05216167_109136"/>
<evidence type="ECO:0000256" key="1">
    <source>
        <dbReference type="SAM" id="Phobius"/>
    </source>
</evidence>
<proteinExistence type="predicted"/>
<dbReference type="AlphaFoldDB" id="A0A1I1X0R1"/>
<sequence length="225" mass="24905">MKVHLSIIVWMVCLFAGNVTILAQSLEQQLSNQTGPDSVKVVSKRGPYTIVVSAGSGLSYYSTHLGVPASLEQTHVSRFGVPATLRAMWYPDHRLRMGLETGWTTMYSYRGLVGNETAHMYVSVVPVLLVFSMPLAWLSGTERSIARRLSITGGTGIYINHSRLDYAGTVMANTNSLGWMAAASYTYPISRRVRVAGELKWYDAVAAENAAFTAEVQFVWRPFSW</sequence>
<keyword evidence="1" id="KW-1133">Transmembrane helix</keyword>
<dbReference type="OrthoDB" id="943576at2"/>
<keyword evidence="1" id="KW-0812">Transmembrane</keyword>
<accession>A0A1I1X0R1</accession>